<feature type="compositionally biased region" description="Basic and acidic residues" evidence="1">
    <location>
        <begin position="81"/>
        <end position="100"/>
    </location>
</feature>
<feature type="compositionally biased region" description="Basic and acidic residues" evidence="1">
    <location>
        <begin position="512"/>
        <end position="523"/>
    </location>
</feature>
<dbReference type="PANTHER" id="PTHR14523">
    <property type="entry name" value="UNCHARACTERIZED PROTEIN C17ORF53 HOMOLOG"/>
    <property type="match status" value="1"/>
</dbReference>
<feature type="compositionally biased region" description="Basic and acidic residues" evidence="1">
    <location>
        <begin position="531"/>
        <end position="545"/>
    </location>
</feature>
<gene>
    <name evidence="3" type="ORF">FCC1311_090452</name>
</gene>
<dbReference type="Proteomes" id="UP000241890">
    <property type="component" value="Unassembled WGS sequence"/>
</dbReference>
<feature type="region of interest" description="Disordered" evidence="1">
    <location>
        <begin position="416"/>
        <end position="581"/>
    </location>
</feature>
<feature type="compositionally biased region" description="Polar residues" evidence="1">
    <location>
        <begin position="19"/>
        <end position="31"/>
    </location>
</feature>
<comment type="caution">
    <text evidence="3">The sequence shown here is derived from an EMBL/GenBank/DDBJ whole genome shotgun (WGS) entry which is preliminary data.</text>
</comment>
<sequence length="663" mass="72574">MADPEEAARAASQAESVFSYGNLSFSSSQPQAERSRKRAARRESNHREHNGDHARRNRSERDGGQAPRDAEDGGPGSGAGDGRERQTREAKASEGEEEPRKGRKVRKSHVFWAARANAAISSDFCLKLSSQEVQSMGQTAKLGLRQDFRPPRQAPVAASRFDVRADDAAQLQGTIFEQPAPRAAKRPDHANDDAFGETSRLVQSTLSFATAPKRSRTSKCFDVAPVDEDEAALSGTEPERSADGLAAEAEARQRRNPFESAPWRMVQRRFPSALEEYSVRAILENRLGNARKVPSLAVIVLKTHYLEEGATCVLADPTGEIESEVHPQVLSSDQYDFVEGCAVVLKDFTVFRAHLNREGYASHSVIITPRNIERLFGANEMTDTQDQAHVDIEDKQPADAEDDSDLVGWLSGNAAEDEATKQSDEVHHQEDTESSLRLKQFEAFLSSQASSSSREQEQEQKQKQKQKQKEKQTQHQGEKTPATPDVGKETKAMDRGKTLMSTKIDPATTEDASPRMEQMETIHDSQMSASVKERKTQGREPEKPPKPTVEGNTTTVTIHQQDTLVSSSSSRDDIIPAGTASSRMKQLEVMLTSPCEGAKQNASQSSDPDCAFAFASQAATVAVADPATSTTAATPAIASTQASSFNDDRWLDDDADADEDLFA</sequence>
<feature type="region of interest" description="Disordered" evidence="1">
    <location>
        <begin position="142"/>
        <end position="163"/>
    </location>
</feature>
<dbReference type="InParanoid" id="A0A2R5GPN3"/>
<feature type="domain" description="Homologous recombination OB-fold protein OB-fold" evidence="2">
    <location>
        <begin position="291"/>
        <end position="377"/>
    </location>
</feature>
<dbReference type="InterPro" id="IPR028045">
    <property type="entry name" value="HROB"/>
</dbReference>
<keyword evidence="4" id="KW-1185">Reference proteome</keyword>
<reference evidence="3 4" key="1">
    <citation type="submission" date="2017-12" db="EMBL/GenBank/DDBJ databases">
        <title>Sequencing, de novo assembly and annotation of complete genome of a new Thraustochytrid species, strain FCC1311.</title>
        <authorList>
            <person name="Sedici K."/>
            <person name="Godart F."/>
            <person name="Aiese Cigliano R."/>
            <person name="Sanseverino W."/>
            <person name="Barakat M."/>
            <person name="Ortet P."/>
            <person name="Marechal E."/>
            <person name="Cagnac O."/>
            <person name="Amato A."/>
        </authorList>
    </citation>
    <scope>NUCLEOTIDE SEQUENCE [LARGE SCALE GENOMIC DNA]</scope>
</reference>
<protein>
    <recommendedName>
        <fullName evidence="2">Homologous recombination OB-fold protein OB-fold domain-containing protein</fullName>
    </recommendedName>
</protein>
<feature type="compositionally biased region" description="Basic and acidic residues" evidence="1">
    <location>
        <begin position="454"/>
        <end position="478"/>
    </location>
</feature>
<dbReference type="EMBL" id="BEYU01000132">
    <property type="protein sequence ID" value="GBG32820.1"/>
    <property type="molecule type" value="Genomic_DNA"/>
</dbReference>
<organism evidence="3 4">
    <name type="scientific">Hondaea fermentalgiana</name>
    <dbReference type="NCBI Taxonomy" id="2315210"/>
    <lineage>
        <taxon>Eukaryota</taxon>
        <taxon>Sar</taxon>
        <taxon>Stramenopiles</taxon>
        <taxon>Bigyra</taxon>
        <taxon>Labyrinthulomycetes</taxon>
        <taxon>Thraustochytrida</taxon>
        <taxon>Thraustochytriidae</taxon>
        <taxon>Hondaea</taxon>
    </lineage>
</organism>
<dbReference type="InterPro" id="IPR058570">
    <property type="entry name" value="HROB_OB"/>
</dbReference>
<proteinExistence type="predicted"/>
<feature type="region of interest" description="Disordered" evidence="1">
    <location>
        <begin position="626"/>
        <end position="663"/>
    </location>
</feature>
<feature type="compositionally biased region" description="Polar residues" evidence="1">
    <location>
        <begin position="550"/>
        <end position="569"/>
    </location>
</feature>
<evidence type="ECO:0000256" key="1">
    <source>
        <dbReference type="SAM" id="MobiDB-lite"/>
    </source>
</evidence>
<dbReference type="Pfam" id="PF15072">
    <property type="entry name" value="HROB"/>
    <property type="match status" value="1"/>
</dbReference>
<feature type="compositionally biased region" description="Basic and acidic residues" evidence="1">
    <location>
        <begin position="486"/>
        <end position="497"/>
    </location>
</feature>
<evidence type="ECO:0000259" key="2">
    <source>
        <dbReference type="Pfam" id="PF15072"/>
    </source>
</evidence>
<feature type="compositionally biased region" description="Low complexity" evidence="1">
    <location>
        <begin position="626"/>
        <end position="644"/>
    </location>
</feature>
<dbReference type="PANTHER" id="PTHR14523:SF1">
    <property type="entry name" value="HOMOLOGOUS RECOMBINATION OB-FOLD PROTEIN"/>
    <property type="match status" value="1"/>
</dbReference>
<feature type="region of interest" description="Disordered" evidence="1">
    <location>
        <begin position="229"/>
        <end position="254"/>
    </location>
</feature>
<accession>A0A2R5GPN3</accession>
<dbReference type="AlphaFoldDB" id="A0A2R5GPN3"/>
<feature type="compositionally biased region" description="Basic and acidic residues" evidence="1">
    <location>
        <begin position="418"/>
        <end position="440"/>
    </location>
</feature>
<evidence type="ECO:0000313" key="3">
    <source>
        <dbReference type="EMBL" id="GBG32820.1"/>
    </source>
</evidence>
<feature type="region of interest" description="Disordered" evidence="1">
    <location>
        <begin position="1"/>
        <end position="108"/>
    </location>
</feature>
<dbReference type="OrthoDB" id="21443at2759"/>
<dbReference type="GO" id="GO:0000725">
    <property type="term" value="P:recombinational repair"/>
    <property type="evidence" value="ECO:0007669"/>
    <property type="project" value="InterPro"/>
</dbReference>
<feature type="compositionally biased region" description="Basic and acidic residues" evidence="1">
    <location>
        <begin position="41"/>
        <end position="71"/>
    </location>
</feature>
<feature type="compositionally biased region" description="Low complexity" evidence="1">
    <location>
        <begin position="1"/>
        <end position="15"/>
    </location>
</feature>
<name>A0A2R5GPN3_9STRA</name>
<evidence type="ECO:0000313" key="4">
    <source>
        <dbReference type="Proteomes" id="UP000241890"/>
    </source>
</evidence>
<feature type="compositionally biased region" description="Acidic residues" evidence="1">
    <location>
        <begin position="650"/>
        <end position="663"/>
    </location>
</feature>